<proteinExistence type="predicted"/>
<accession>A0ACB5T6V4</accession>
<dbReference type="Proteomes" id="UP001165064">
    <property type="component" value="Unassembled WGS sequence"/>
</dbReference>
<evidence type="ECO:0000313" key="2">
    <source>
        <dbReference type="Proteomes" id="UP001165064"/>
    </source>
</evidence>
<protein>
    <submittedName>
        <fullName evidence="1">Unnamed protein product</fullName>
    </submittedName>
</protein>
<reference evidence="1" key="1">
    <citation type="submission" date="2023-04" db="EMBL/GenBank/DDBJ databases">
        <title>Ambrosiozyma monospora NBRC 10751.</title>
        <authorList>
            <person name="Ichikawa N."/>
            <person name="Sato H."/>
            <person name="Tonouchi N."/>
        </authorList>
    </citation>
    <scope>NUCLEOTIDE SEQUENCE</scope>
    <source>
        <strain evidence="1">NBRC 10751</strain>
    </source>
</reference>
<comment type="caution">
    <text evidence="1">The sequence shown here is derived from an EMBL/GenBank/DDBJ whole genome shotgun (WGS) entry which is preliminary data.</text>
</comment>
<evidence type="ECO:0000313" key="1">
    <source>
        <dbReference type="EMBL" id="GME82549.1"/>
    </source>
</evidence>
<gene>
    <name evidence="1" type="ORF">Amon02_000558900</name>
</gene>
<sequence>MEDQSAITLAIAITQFIVSVISVIICSVVPLSVLSGNRRTFSNRRFLSAKYFTDSVVPLRGKSKLASYGMWAGIFTCKFVESYFFLVRGISGPIRELNTMKIEKCVGEVYLGSFLCEQQAKVILVLLLLTDFVLFFLDTYLWYIIWNTGFSVFRSFLVGVSIWTPWRNQFVRLPKRIMQRILSPQSLSSSTTSKRKHLVCQVWNSIVISMYRDHLLSVEHLQSLVYSKTVDSQGETIYTQPRFFVDKEDGYVPGSQDHRLDENSEATRRLSFFAQSLSTPMPKPVPVDEMPAFSVLIPHYSEKITLTLQEIIKKEDQHSNITLLEYLKHLYPLEWHNFVRDTKLLSEELNKEDDMSNKEKNLVNDLPFYSVGFKVATPEYILRTRIWASLRSQTLYRTISGFMNYPRAIKLIYSTECDEMEENIKIKLESF</sequence>
<keyword evidence="2" id="KW-1185">Reference proteome</keyword>
<organism evidence="1 2">
    <name type="scientific">Ambrosiozyma monospora</name>
    <name type="common">Yeast</name>
    <name type="synonym">Endomycopsis monosporus</name>
    <dbReference type="NCBI Taxonomy" id="43982"/>
    <lineage>
        <taxon>Eukaryota</taxon>
        <taxon>Fungi</taxon>
        <taxon>Dikarya</taxon>
        <taxon>Ascomycota</taxon>
        <taxon>Saccharomycotina</taxon>
        <taxon>Pichiomycetes</taxon>
        <taxon>Pichiales</taxon>
        <taxon>Pichiaceae</taxon>
        <taxon>Ambrosiozyma</taxon>
    </lineage>
</organism>
<dbReference type="EMBL" id="BSXS01004156">
    <property type="protein sequence ID" value="GME82549.1"/>
    <property type="molecule type" value="Genomic_DNA"/>
</dbReference>
<name>A0ACB5T6V4_AMBMO</name>